<dbReference type="Pfam" id="PF00892">
    <property type="entry name" value="EamA"/>
    <property type="match status" value="2"/>
</dbReference>
<dbReference type="GO" id="GO:0016020">
    <property type="term" value="C:membrane"/>
    <property type="evidence" value="ECO:0007669"/>
    <property type="project" value="UniProtKB-SubCell"/>
</dbReference>
<feature type="domain" description="EamA" evidence="7">
    <location>
        <begin position="7"/>
        <end position="131"/>
    </location>
</feature>
<evidence type="ECO:0000256" key="6">
    <source>
        <dbReference type="SAM" id="Phobius"/>
    </source>
</evidence>
<evidence type="ECO:0000259" key="7">
    <source>
        <dbReference type="Pfam" id="PF00892"/>
    </source>
</evidence>
<protein>
    <submittedName>
        <fullName evidence="8">DMT family transporter</fullName>
    </submittedName>
</protein>
<dbReference type="AlphaFoldDB" id="A0A9X2X6S4"/>
<accession>A0A9X2X6S4</accession>
<feature type="transmembrane region" description="Helical" evidence="6">
    <location>
        <begin position="261"/>
        <end position="278"/>
    </location>
</feature>
<comment type="similarity">
    <text evidence="2">Belongs to the EamA transporter family.</text>
</comment>
<dbReference type="InterPro" id="IPR050638">
    <property type="entry name" value="AA-Vitamin_Transporters"/>
</dbReference>
<dbReference type="InterPro" id="IPR037185">
    <property type="entry name" value="EmrE-like"/>
</dbReference>
<evidence type="ECO:0000313" key="8">
    <source>
        <dbReference type="EMBL" id="MCT8988772.1"/>
    </source>
</evidence>
<name>A0A9X2X6S4_9HYPH</name>
<evidence type="ECO:0000256" key="4">
    <source>
        <dbReference type="ARBA" id="ARBA00022989"/>
    </source>
</evidence>
<dbReference type="EMBL" id="JAODNV010000001">
    <property type="protein sequence ID" value="MCT8988772.1"/>
    <property type="molecule type" value="Genomic_DNA"/>
</dbReference>
<organism evidence="8 9">
    <name type="scientific">Chelativorans petroleitrophicus</name>
    <dbReference type="NCBI Taxonomy" id="2975484"/>
    <lineage>
        <taxon>Bacteria</taxon>
        <taxon>Pseudomonadati</taxon>
        <taxon>Pseudomonadota</taxon>
        <taxon>Alphaproteobacteria</taxon>
        <taxon>Hyphomicrobiales</taxon>
        <taxon>Phyllobacteriaceae</taxon>
        <taxon>Chelativorans</taxon>
    </lineage>
</organism>
<dbReference type="InterPro" id="IPR000620">
    <property type="entry name" value="EamA_dom"/>
</dbReference>
<feature type="transmembrane region" description="Helical" evidence="6">
    <location>
        <begin position="90"/>
        <end position="109"/>
    </location>
</feature>
<gene>
    <name evidence="8" type="ORF">NYR54_00470</name>
</gene>
<feature type="transmembrane region" description="Helical" evidence="6">
    <location>
        <begin position="235"/>
        <end position="255"/>
    </location>
</feature>
<feature type="transmembrane region" description="Helical" evidence="6">
    <location>
        <begin position="36"/>
        <end position="53"/>
    </location>
</feature>
<evidence type="ECO:0000256" key="3">
    <source>
        <dbReference type="ARBA" id="ARBA00022692"/>
    </source>
</evidence>
<comment type="subcellular location">
    <subcellularLocation>
        <location evidence="1">Membrane</location>
        <topology evidence="1">Multi-pass membrane protein</topology>
    </subcellularLocation>
</comment>
<dbReference type="PANTHER" id="PTHR32322">
    <property type="entry name" value="INNER MEMBRANE TRANSPORTER"/>
    <property type="match status" value="1"/>
</dbReference>
<keyword evidence="3 6" id="KW-0812">Transmembrane</keyword>
<evidence type="ECO:0000256" key="1">
    <source>
        <dbReference type="ARBA" id="ARBA00004141"/>
    </source>
</evidence>
<proteinExistence type="inferred from homology"/>
<keyword evidence="5 6" id="KW-0472">Membrane</keyword>
<evidence type="ECO:0000256" key="5">
    <source>
        <dbReference type="ARBA" id="ARBA00023136"/>
    </source>
</evidence>
<dbReference type="RefSeq" id="WP_261513386.1">
    <property type="nucleotide sequence ID" value="NZ_JAODNV010000001.1"/>
</dbReference>
<evidence type="ECO:0000313" key="9">
    <source>
        <dbReference type="Proteomes" id="UP001149009"/>
    </source>
</evidence>
<feature type="transmembrane region" description="Helical" evidence="6">
    <location>
        <begin position="139"/>
        <end position="159"/>
    </location>
</feature>
<keyword evidence="4 6" id="KW-1133">Transmembrane helix</keyword>
<feature type="transmembrane region" description="Helical" evidence="6">
    <location>
        <begin position="116"/>
        <end position="133"/>
    </location>
</feature>
<feature type="transmembrane region" description="Helical" evidence="6">
    <location>
        <begin position="202"/>
        <end position="223"/>
    </location>
</feature>
<dbReference type="SUPFAM" id="SSF103481">
    <property type="entry name" value="Multidrug resistance efflux transporter EmrE"/>
    <property type="match status" value="2"/>
</dbReference>
<keyword evidence="9" id="KW-1185">Reference proteome</keyword>
<dbReference type="Proteomes" id="UP001149009">
    <property type="component" value="Unassembled WGS sequence"/>
</dbReference>
<comment type="caution">
    <text evidence="8">The sequence shown here is derived from an EMBL/GenBank/DDBJ whole genome shotgun (WGS) entry which is preliminary data.</text>
</comment>
<reference evidence="8" key="1">
    <citation type="submission" date="2022-08" db="EMBL/GenBank/DDBJ databases">
        <title>Chelativorans sichuanense sp. nov., a paraffin oil-degrading bacterium isolated from a mixture of oil-based drill cuttings and paddy soil.</title>
        <authorList>
            <person name="Yu J."/>
            <person name="Liu H."/>
            <person name="Chen Q."/>
        </authorList>
    </citation>
    <scope>NUCLEOTIDE SEQUENCE</scope>
    <source>
        <strain evidence="8">SCAU 2101</strain>
    </source>
</reference>
<evidence type="ECO:0000256" key="2">
    <source>
        <dbReference type="ARBA" id="ARBA00007362"/>
    </source>
</evidence>
<feature type="transmembrane region" description="Helical" evidence="6">
    <location>
        <begin position="65"/>
        <end position="84"/>
    </location>
</feature>
<feature type="transmembrane region" description="Helical" evidence="6">
    <location>
        <begin position="171"/>
        <end position="190"/>
    </location>
</feature>
<dbReference type="PANTHER" id="PTHR32322:SF2">
    <property type="entry name" value="EAMA DOMAIN-CONTAINING PROTEIN"/>
    <property type="match status" value="1"/>
</dbReference>
<feature type="domain" description="EamA" evidence="7">
    <location>
        <begin position="141"/>
        <end position="278"/>
    </location>
</feature>
<sequence>MQHRDFLLLATVCLIWAANAIVCKLAFEAGAPPLFYAAIRSILIAVAVSPWLFPLPRRFWRMATAAFLMGSATFGLSFAAIALADPSGVAIVQQLNVPVTTLLSVLILGEVIRWRRVTGICMAFAGAVLVMWHPEHASLDPGLVLAAVAAVASSFGAIMLKQISEVKPLQFQAWVGVTGILPMFAASMLFETNQIEGVRAAGWIFVGAVVFSALIVSVTAHTIYYRFVQKYEASLIASLMLMSPVFTVILGVLVTGDTFDTRMAVGSLLAITGVLIIIRRSKRPPFRPNP</sequence>